<dbReference type="Proteomes" id="UP001328107">
    <property type="component" value="Unassembled WGS sequence"/>
</dbReference>
<organism evidence="2 3">
    <name type="scientific">Pristionchus mayeri</name>
    <dbReference type="NCBI Taxonomy" id="1317129"/>
    <lineage>
        <taxon>Eukaryota</taxon>
        <taxon>Metazoa</taxon>
        <taxon>Ecdysozoa</taxon>
        <taxon>Nematoda</taxon>
        <taxon>Chromadorea</taxon>
        <taxon>Rhabditida</taxon>
        <taxon>Rhabditina</taxon>
        <taxon>Diplogasteromorpha</taxon>
        <taxon>Diplogasteroidea</taxon>
        <taxon>Neodiplogasteridae</taxon>
        <taxon>Pristionchus</taxon>
    </lineage>
</organism>
<keyword evidence="1" id="KW-1133">Transmembrane helix</keyword>
<accession>A0AAN5IEI4</accession>
<evidence type="ECO:0000256" key="1">
    <source>
        <dbReference type="SAM" id="Phobius"/>
    </source>
</evidence>
<keyword evidence="1" id="KW-0472">Membrane</keyword>
<sequence>MFFGRHEWYTRGGVDGRSYQFLIIMQLSTCLFLLLLHLIAVVNCDDGKEAKLRAEFNQKFVNLSQEAKIVGVKVNAILDKKIPRDEMEKEFNDLAGSVEENVKKELETVRPTLNGKEITIEEFFHILGIY</sequence>
<feature type="transmembrane region" description="Helical" evidence="1">
    <location>
        <begin position="21"/>
        <end position="42"/>
    </location>
</feature>
<proteinExistence type="predicted"/>
<keyword evidence="3" id="KW-1185">Reference proteome</keyword>
<dbReference type="AlphaFoldDB" id="A0AAN5IEI4"/>
<evidence type="ECO:0000313" key="2">
    <source>
        <dbReference type="EMBL" id="GMR59596.1"/>
    </source>
</evidence>
<protein>
    <submittedName>
        <fullName evidence="2">Uncharacterized protein</fullName>
    </submittedName>
</protein>
<dbReference type="EMBL" id="BTRK01000006">
    <property type="protein sequence ID" value="GMR59596.1"/>
    <property type="molecule type" value="Genomic_DNA"/>
</dbReference>
<name>A0AAN5IEI4_9BILA</name>
<comment type="caution">
    <text evidence="2">The sequence shown here is derived from an EMBL/GenBank/DDBJ whole genome shotgun (WGS) entry which is preliminary data.</text>
</comment>
<gene>
    <name evidence="2" type="ORF">PMAYCL1PPCAC_29791</name>
</gene>
<evidence type="ECO:0000313" key="3">
    <source>
        <dbReference type="Proteomes" id="UP001328107"/>
    </source>
</evidence>
<keyword evidence="1" id="KW-0812">Transmembrane</keyword>
<reference evidence="3" key="1">
    <citation type="submission" date="2022-10" db="EMBL/GenBank/DDBJ databases">
        <title>Genome assembly of Pristionchus species.</title>
        <authorList>
            <person name="Yoshida K."/>
            <person name="Sommer R.J."/>
        </authorList>
    </citation>
    <scope>NUCLEOTIDE SEQUENCE [LARGE SCALE GENOMIC DNA]</scope>
    <source>
        <strain evidence="3">RS5460</strain>
    </source>
</reference>